<feature type="compositionally biased region" description="Basic residues" evidence="2">
    <location>
        <begin position="1"/>
        <end position="11"/>
    </location>
</feature>
<evidence type="ECO:0000313" key="4">
    <source>
        <dbReference type="EMBL" id="KAJ1984641.1"/>
    </source>
</evidence>
<gene>
    <name evidence="4" type="primary">kri1</name>
    <name evidence="4" type="ORF">H4R34_000544</name>
</gene>
<feature type="compositionally biased region" description="Basic and acidic residues" evidence="2">
    <location>
        <begin position="420"/>
        <end position="433"/>
    </location>
</feature>
<dbReference type="GO" id="GO:0000447">
    <property type="term" value="P:endonucleolytic cleavage in ITS1 to separate SSU-rRNA from 5.8S rRNA and LSU-rRNA from tricistronic rRNA transcript (SSU-rRNA, 5.8S rRNA, LSU-rRNA)"/>
    <property type="evidence" value="ECO:0007669"/>
    <property type="project" value="TreeGrafter"/>
</dbReference>
<dbReference type="PANTHER" id="PTHR14490">
    <property type="entry name" value="ZINC FINGER, ZZ TYPE"/>
    <property type="match status" value="1"/>
</dbReference>
<accession>A0A9W8EBS6</accession>
<dbReference type="PANTHER" id="PTHR14490:SF5">
    <property type="entry name" value="PROTEIN KRI1 HOMOLOG"/>
    <property type="match status" value="1"/>
</dbReference>
<dbReference type="InterPro" id="IPR018034">
    <property type="entry name" value="Kri1"/>
</dbReference>
<feature type="domain" description="Kri1-like C-terminal" evidence="3">
    <location>
        <begin position="479"/>
        <end position="558"/>
    </location>
</feature>
<evidence type="ECO:0000256" key="2">
    <source>
        <dbReference type="SAM" id="MobiDB-lite"/>
    </source>
</evidence>
<name>A0A9W8EBS6_9FUNG</name>
<comment type="caution">
    <text evidence="4">The sequence shown here is derived from an EMBL/GenBank/DDBJ whole genome shotgun (WGS) entry which is preliminary data.</text>
</comment>
<feature type="region of interest" description="Disordered" evidence="2">
    <location>
        <begin position="1"/>
        <end position="74"/>
    </location>
</feature>
<evidence type="ECO:0000313" key="5">
    <source>
        <dbReference type="Proteomes" id="UP001151582"/>
    </source>
</evidence>
<comment type="similarity">
    <text evidence="1">Belongs to the KRI1 family.</text>
</comment>
<sequence>MAKSKARKRKYQNVSTALAPAPGGQLSHNHNHDEDPKPSSTKALPDKPTTDNLAREQSGSESDPDVEDTDGALAGADFDADVFKTIGAIRSKDKRLYDKNHQFFTKDLDAARKAWAKEKAAQAAAEPKSVTISQVTAKALLANGADYTEDKEDQKMFPKTYVQEQEDLKADVMSAFHNAVELSSDDESEDGFIVRKSKTVEEEEQENNEYRDFVYKNISDDMHASEVFKEWIEGADIATNDPKEAFLKSYIVNRAWQQGSKAKADDLDEMLNNDGANDWEAASSSKRRGDSAVDDEFARLHNLTVKNNKIIAAGTQQVGDSSSLRRADTRRKEARKRRAENKRQEKQQQAEELKRLKNQKKKEILDRVKHIQEITGNSSTGFGEIDLDAEFDPEKHDALMDQAFGDDYYGQDDSGIPDNYQHEGDPDHPDASQKRQGKQPAAPGDDDFVMDADFMPGGEHYKRSNKVTLDQLPEDAKRDALDELYRLEYEDMIDDIPVRYSYSKVEQDDLGLTPTEILLADDEQLDAFCSRSSLAPFKPQSDTRGRYRSVVPKADLEEFYASIEANLKKLESQGPPPPSHGKTKGKVGKKGGRKRAAAEWGVEDMDASGSAAASAGGGGAGFQPSDKRQLPNQQRKAKKKRV</sequence>
<evidence type="ECO:0000259" key="3">
    <source>
        <dbReference type="Pfam" id="PF12936"/>
    </source>
</evidence>
<dbReference type="Pfam" id="PF12936">
    <property type="entry name" value="Kri1_C"/>
    <property type="match status" value="1"/>
</dbReference>
<dbReference type="InterPro" id="IPR024626">
    <property type="entry name" value="Kri1-like_C"/>
</dbReference>
<feature type="compositionally biased region" description="Polar residues" evidence="2">
    <location>
        <begin position="50"/>
        <end position="61"/>
    </location>
</feature>
<dbReference type="GO" id="GO:0030686">
    <property type="term" value="C:90S preribosome"/>
    <property type="evidence" value="ECO:0007669"/>
    <property type="project" value="TreeGrafter"/>
</dbReference>
<feature type="region of interest" description="Disordered" evidence="2">
    <location>
        <begin position="567"/>
        <end position="642"/>
    </location>
</feature>
<evidence type="ECO:0000256" key="1">
    <source>
        <dbReference type="ARBA" id="ARBA00007473"/>
    </source>
</evidence>
<reference evidence="4" key="1">
    <citation type="submission" date="2022-07" db="EMBL/GenBank/DDBJ databases">
        <title>Phylogenomic reconstructions and comparative analyses of Kickxellomycotina fungi.</title>
        <authorList>
            <person name="Reynolds N.K."/>
            <person name="Stajich J.E."/>
            <person name="Barry K."/>
            <person name="Grigoriev I.V."/>
            <person name="Crous P."/>
            <person name="Smith M.E."/>
        </authorList>
    </citation>
    <scope>NUCLEOTIDE SEQUENCE</scope>
    <source>
        <strain evidence="4">RSA 567</strain>
    </source>
</reference>
<dbReference type="Pfam" id="PF05178">
    <property type="entry name" value="Kri1"/>
    <property type="match status" value="1"/>
</dbReference>
<organism evidence="4 5">
    <name type="scientific">Dimargaris verticillata</name>
    <dbReference type="NCBI Taxonomy" id="2761393"/>
    <lineage>
        <taxon>Eukaryota</taxon>
        <taxon>Fungi</taxon>
        <taxon>Fungi incertae sedis</taxon>
        <taxon>Zoopagomycota</taxon>
        <taxon>Kickxellomycotina</taxon>
        <taxon>Dimargaritomycetes</taxon>
        <taxon>Dimargaritales</taxon>
        <taxon>Dimargaritaceae</taxon>
        <taxon>Dimargaris</taxon>
    </lineage>
</organism>
<feature type="compositionally biased region" description="Basic residues" evidence="2">
    <location>
        <begin position="581"/>
        <end position="595"/>
    </location>
</feature>
<dbReference type="GO" id="GO:0005730">
    <property type="term" value="C:nucleolus"/>
    <property type="evidence" value="ECO:0007669"/>
    <property type="project" value="TreeGrafter"/>
</dbReference>
<dbReference type="OrthoDB" id="10252032at2759"/>
<dbReference type="AlphaFoldDB" id="A0A9W8EBS6"/>
<feature type="region of interest" description="Disordered" evidence="2">
    <location>
        <begin position="314"/>
        <end position="466"/>
    </location>
</feature>
<dbReference type="Proteomes" id="UP001151582">
    <property type="component" value="Unassembled WGS sequence"/>
</dbReference>
<proteinExistence type="inferred from homology"/>
<dbReference type="EMBL" id="JANBQB010000014">
    <property type="protein sequence ID" value="KAJ1984641.1"/>
    <property type="molecule type" value="Genomic_DNA"/>
</dbReference>
<protein>
    <submittedName>
        <fullName evidence="4">Ribosome biogenesis protein Kri1</fullName>
    </submittedName>
</protein>
<keyword evidence="5" id="KW-1185">Reference proteome</keyword>
<feature type="compositionally biased region" description="Basic and acidic residues" evidence="2">
    <location>
        <begin position="341"/>
        <end position="372"/>
    </location>
</feature>